<feature type="transmembrane region" description="Helical" evidence="6">
    <location>
        <begin position="197"/>
        <end position="217"/>
    </location>
</feature>
<evidence type="ECO:0000256" key="3">
    <source>
        <dbReference type="ARBA" id="ARBA00022692"/>
    </source>
</evidence>
<keyword evidence="8" id="KW-1185">Reference proteome</keyword>
<dbReference type="PANTHER" id="PTHR13558">
    <property type="entry name" value="TRANSMEMBRANE PROTEIN 134"/>
    <property type="match status" value="1"/>
</dbReference>
<keyword evidence="3 6" id="KW-0812">Transmembrane</keyword>
<dbReference type="EMBL" id="JXJN01005528">
    <property type="status" value="NOT_ANNOTATED_CDS"/>
    <property type="molecule type" value="Genomic_DNA"/>
</dbReference>
<dbReference type="GO" id="GO:0016020">
    <property type="term" value="C:membrane"/>
    <property type="evidence" value="ECO:0007669"/>
    <property type="project" value="UniProtKB-SubCell"/>
</dbReference>
<organism evidence="7 8">
    <name type="scientific">Glossina palpalis gambiensis</name>
    <dbReference type="NCBI Taxonomy" id="67801"/>
    <lineage>
        <taxon>Eukaryota</taxon>
        <taxon>Metazoa</taxon>
        <taxon>Ecdysozoa</taxon>
        <taxon>Arthropoda</taxon>
        <taxon>Hexapoda</taxon>
        <taxon>Insecta</taxon>
        <taxon>Pterygota</taxon>
        <taxon>Neoptera</taxon>
        <taxon>Endopterygota</taxon>
        <taxon>Diptera</taxon>
        <taxon>Brachycera</taxon>
        <taxon>Muscomorpha</taxon>
        <taxon>Hippoboscoidea</taxon>
        <taxon>Glossinidae</taxon>
        <taxon>Glossina</taxon>
    </lineage>
</organism>
<feature type="transmembrane region" description="Helical" evidence="6">
    <location>
        <begin position="229"/>
        <end position="253"/>
    </location>
</feature>
<reference evidence="8" key="1">
    <citation type="submission" date="2015-01" db="EMBL/GenBank/DDBJ databases">
        <authorList>
            <person name="Aksoy S."/>
            <person name="Warren W."/>
            <person name="Wilson R.K."/>
        </authorList>
    </citation>
    <scope>NUCLEOTIDE SEQUENCE [LARGE SCALE GENOMIC DNA]</scope>
    <source>
        <strain evidence="8">IAEA</strain>
    </source>
</reference>
<evidence type="ECO:0000313" key="8">
    <source>
        <dbReference type="Proteomes" id="UP000092460"/>
    </source>
</evidence>
<dbReference type="VEuPathDB" id="VectorBase:GPPI012575"/>
<dbReference type="EnsemblMetazoa" id="GPPI012575-RA">
    <property type="protein sequence ID" value="GPPI012575-PA"/>
    <property type="gene ID" value="GPPI012575"/>
</dbReference>
<comment type="similarity">
    <text evidence="2">Belongs to the TMEM134/TMEM230 family.</text>
</comment>
<dbReference type="PANTHER" id="PTHR13558:SF1">
    <property type="entry name" value="TRANSMEMBRANE PROTEIN 134"/>
    <property type="match status" value="1"/>
</dbReference>
<evidence type="ECO:0008006" key="9">
    <source>
        <dbReference type="Google" id="ProtNLM"/>
    </source>
</evidence>
<keyword evidence="5 6" id="KW-0472">Membrane</keyword>
<evidence type="ECO:0000256" key="1">
    <source>
        <dbReference type="ARBA" id="ARBA00004141"/>
    </source>
</evidence>
<dbReference type="STRING" id="67801.A0A1B0AY32"/>
<dbReference type="AlphaFoldDB" id="A0A1B0AY32"/>
<evidence type="ECO:0000313" key="7">
    <source>
        <dbReference type="EnsemblMetazoa" id="GPPI012575-PA"/>
    </source>
</evidence>
<protein>
    <recommendedName>
        <fullName evidence="9">Transmembrane protein 134</fullName>
    </recommendedName>
</protein>
<dbReference type="InterPro" id="IPR008590">
    <property type="entry name" value="TMEM_230/134"/>
</dbReference>
<accession>A0A1B0AY32</accession>
<dbReference type="InterPro" id="IPR039714">
    <property type="entry name" value="TMEM134"/>
</dbReference>
<dbReference type="Pfam" id="PF05915">
    <property type="entry name" value="TMEM_230_134"/>
    <property type="match status" value="1"/>
</dbReference>
<evidence type="ECO:0000256" key="6">
    <source>
        <dbReference type="SAM" id="Phobius"/>
    </source>
</evidence>
<evidence type="ECO:0000256" key="4">
    <source>
        <dbReference type="ARBA" id="ARBA00022989"/>
    </source>
</evidence>
<evidence type="ECO:0000256" key="5">
    <source>
        <dbReference type="ARBA" id="ARBA00023136"/>
    </source>
</evidence>
<name>A0A1B0AY32_9MUSC</name>
<sequence length="275" mass="30564">MGMAMVQQADFLTKGGPTVVSGIITAGRNDNIASTDCALKYIHSTTISYKSFTHPRIRHILGPFELHLIPTAGNRFVNIICGCVRFMQIFKLICKTPEKRYKWKNRFPIPSSFDDGTVQLNRATLKPLQDASVCNLNSNLSSHPCEPLSVIRGYNKYNEDTTSRDSDSLIQEYGNISTDEVSTYCWRHPKVRENWRTVLAAVTLLLVGTGLFVMGTFAVADPANTSQGVVFFVAGLICFIPGAYHVVYIWLAAKGYRGSKSSKTHAYIINLCIIL</sequence>
<dbReference type="Proteomes" id="UP000092460">
    <property type="component" value="Unassembled WGS sequence"/>
</dbReference>
<comment type="subcellular location">
    <subcellularLocation>
        <location evidence="1">Membrane</location>
        <topology evidence="1">Multi-pass membrane protein</topology>
    </subcellularLocation>
</comment>
<evidence type="ECO:0000256" key="2">
    <source>
        <dbReference type="ARBA" id="ARBA00007743"/>
    </source>
</evidence>
<proteinExistence type="inferred from homology"/>
<dbReference type="EMBL" id="JXJN01005529">
    <property type="status" value="NOT_ANNOTATED_CDS"/>
    <property type="molecule type" value="Genomic_DNA"/>
</dbReference>
<reference evidence="7" key="2">
    <citation type="submission" date="2020-05" db="UniProtKB">
        <authorList>
            <consortium name="EnsemblMetazoa"/>
        </authorList>
    </citation>
    <scope>IDENTIFICATION</scope>
    <source>
        <strain evidence="7">IAEA</strain>
    </source>
</reference>
<keyword evidence="4 6" id="KW-1133">Transmembrane helix</keyword>